<protein>
    <submittedName>
        <fullName evidence="1">DUF1493 family protein</fullName>
    </submittedName>
</protein>
<evidence type="ECO:0000313" key="1">
    <source>
        <dbReference type="EMBL" id="UQY43318.1"/>
    </source>
</evidence>
<dbReference type="Pfam" id="PF07377">
    <property type="entry name" value="DUF1493"/>
    <property type="match status" value="1"/>
</dbReference>
<reference evidence="1" key="1">
    <citation type="submission" date="2021-09" db="EMBL/GenBank/DDBJ databases">
        <title>First case of bloodstream infection caused by Mixta hanseatica sp. nov., a member of the Erwiniaceae family.</title>
        <authorList>
            <person name="Both A."/>
            <person name="Huang J."/>
            <person name="Wenzel P."/>
            <person name="Aepfelbacher M."/>
            <person name="Rohde H."/>
            <person name="Christner M."/>
            <person name="Hentschke M."/>
        </authorList>
    </citation>
    <scope>NUCLEOTIDE SEQUENCE</scope>
    <source>
        <strain evidence="1">X22927</strain>
    </source>
</reference>
<keyword evidence="2" id="KW-1185">Reference proteome</keyword>
<evidence type="ECO:0000313" key="2">
    <source>
        <dbReference type="Proteomes" id="UP001056635"/>
    </source>
</evidence>
<proteinExistence type="predicted"/>
<dbReference type="EMBL" id="CP082904">
    <property type="protein sequence ID" value="UQY43318.1"/>
    <property type="molecule type" value="Genomic_DNA"/>
</dbReference>
<accession>A0ABY4R4Y9</accession>
<sequence>MVSSSDEIGKAVFELVEKYNGRSLLTFRRYQLKPQTDLNGDFRMLPEDAYELMESYVDMFNIDPQEIEFSRYFPLNEGEPHTPLTIALLIESAKAGRWLDA</sequence>
<organism evidence="1 2">
    <name type="scientific">Mixta hanseatica</name>
    <dbReference type="NCBI Taxonomy" id="2872648"/>
    <lineage>
        <taxon>Bacteria</taxon>
        <taxon>Pseudomonadati</taxon>
        <taxon>Pseudomonadota</taxon>
        <taxon>Gammaproteobacteria</taxon>
        <taxon>Enterobacterales</taxon>
        <taxon>Erwiniaceae</taxon>
        <taxon>Mixta</taxon>
    </lineage>
</organism>
<dbReference type="Proteomes" id="UP001056635">
    <property type="component" value="Chromosome"/>
</dbReference>
<dbReference type="InterPro" id="IPR010862">
    <property type="entry name" value="DUF1493"/>
</dbReference>
<dbReference type="RefSeq" id="WP_249891992.1">
    <property type="nucleotide sequence ID" value="NZ_CP082904.1"/>
</dbReference>
<name>A0ABY4R4Y9_9GAMM</name>
<gene>
    <name evidence="1" type="ORF">K6958_15700</name>
</gene>